<dbReference type="OrthoDB" id="9046662at2759"/>
<feature type="domain" description="G-protein coupled receptors family 1 profile" evidence="11">
    <location>
        <begin position="60"/>
        <end position="328"/>
    </location>
</feature>
<reference evidence="12" key="2">
    <citation type="submission" date="2020-09" db="EMBL/GenBank/DDBJ databases">
        <authorList>
            <person name="Kikuchi T."/>
        </authorList>
    </citation>
    <scope>NUCLEOTIDE SEQUENCE</scope>
    <source>
        <strain evidence="12">Ka4C1</strain>
    </source>
</reference>
<dbReference type="CDD" id="cd15203">
    <property type="entry name" value="7tmA_NPYR-like"/>
    <property type="match status" value="1"/>
</dbReference>
<feature type="transmembrane region" description="Helical" evidence="10">
    <location>
        <begin position="44"/>
        <end position="69"/>
    </location>
</feature>
<evidence type="ECO:0000256" key="3">
    <source>
        <dbReference type="ARBA" id="ARBA00022692"/>
    </source>
</evidence>
<evidence type="ECO:0000256" key="4">
    <source>
        <dbReference type="ARBA" id="ARBA00022989"/>
    </source>
</evidence>
<dbReference type="PRINTS" id="PR01012">
    <property type="entry name" value="NRPEPTIDEYR"/>
</dbReference>
<comment type="subcellular location">
    <subcellularLocation>
        <location evidence="1">Membrane</location>
        <topology evidence="1">Multi-pass membrane protein</topology>
    </subcellularLocation>
</comment>
<dbReference type="PROSITE" id="PS00237">
    <property type="entry name" value="G_PROTEIN_RECEP_F1_1"/>
    <property type="match status" value="1"/>
</dbReference>
<dbReference type="GO" id="GO:0043005">
    <property type="term" value="C:neuron projection"/>
    <property type="evidence" value="ECO:0007669"/>
    <property type="project" value="TreeGrafter"/>
</dbReference>
<keyword evidence="4 10" id="KW-1133">Transmembrane helix</keyword>
<dbReference type="AlphaFoldDB" id="A0A1I7S4L0"/>
<keyword evidence="8 9" id="KW-0807">Transducer</keyword>
<evidence type="ECO:0000256" key="1">
    <source>
        <dbReference type="ARBA" id="ARBA00004141"/>
    </source>
</evidence>
<evidence type="ECO:0000256" key="7">
    <source>
        <dbReference type="ARBA" id="ARBA00023170"/>
    </source>
</evidence>
<dbReference type="GO" id="GO:0005886">
    <property type="term" value="C:plasma membrane"/>
    <property type="evidence" value="ECO:0007669"/>
    <property type="project" value="TreeGrafter"/>
</dbReference>
<feature type="transmembrane region" description="Helical" evidence="10">
    <location>
        <begin position="119"/>
        <end position="140"/>
    </location>
</feature>
<evidence type="ECO:0000313" key="12">
    <source>
        <dbReference type="EMBL" id="CAD5227201.1"/>
    </source>
</evidence>
<evidence type="ECO:0000256" key="2">
    <source>
        <dbReference type="ARBA" id="ARBA00010663"/>
    </source>
</evidence>
<dbReference type="PANTHER" id="PTHR24235:SF18">
    <property type="entry name" value="G-PROTEIN COUPLED RECEPTORS FAMILY 1 PROFILE DOMAIN-CONTAINING PROTEIN"/>
    <property type="match status" value="1"/>
</dbReference>
<dbReference type="GO" id="GO:0004983">
    <property type="term" value="F:neuropeptide Y receptor activity"/>
    <property type="evidence" value="ECO:0007669"/>
    <property type="project" value="InterPro"/>
</dbReference>
<dbReference type="GO" id="GO:0042923">
    <property type="term" value="F:neuropeptide binding"/>
    <property type="evidence" value="ECO:0007669"/>
    <property type="project" value="TreeGrafter"/>
</dbReference>
<dbReference type="SUPFAM" id="SSF81321">
    <property type="entry name" value="Family A G protein-coupled receptor-like"/>
    <property type="match status" value="1"/>
</dbReference>
<name>A0A1I7S4L0_BURXY</name>
<evidence type="ECO:0000313" key="14">
    <source>
        <dbReference type="Proteomes" id="UP000659654"/>
    </source>
</evidence>
<dbReference type="InterPro" id="IPR017452">
    <property type="entry name" value="GPCR_Rhodpsn_7TM"/>
</dbReference>
<dbReference type="EMBL" id="CAJFCV020000004">
    <property type="protein sequence ID" value="CAG9117211.1"/>
    <property type="molecule type" value="Genomic_DNA"/>
</dbReference>
<dbReference type="Pfam" id="PF00001">
    <property type="entry name" value="7tm_1"/>
    <property type="match status" value="1"/>
</dbReference>
<feature type="transmembrane region" description="Helical" evidence="10">
    <location>
        <begin position="160"/>
        <end position="179"/>
    </location>
</feature>
<dbReference type="eggNOG" id="KOG3656">
    <property type="taxonomic scope" value="Eukaryota"/>
</dbReference>
<evidence type="ECO:0000256" key="10">
    <source>
        <dbReference type="SAM" id="Phobius"/>
    </source>
</evidence>
<evidence type="ECO:0000313" key="13">
    <source>
        <dbReference type="Proteomes" id="UP000095284"/>
    </source>
</evidence>
<dbReference type="Gene3D" id="1.20.1070.10">
    <property type="entry name" value="Rhodopsin 7-helix transmembrane proteins"/>
    <property type="match status" value="1"/>
</dbReference>
<feature type="transmembrane region" description="Helical" evidence="10">
    <location>
        <begin position="305"/>
        <end position="331"/>
    </location>
</feature>
<dbReference type="Proteomes" id="UP000095284">
    <property type="component" value="Unplaced"/>
</dbReference>
<comment type="similarity">
    <text evidence="2 9">Belongs to the G-protein coupled receptor 1 family.</text>
</comment>
<dbReference type="Proteomes" id="UP000582659">
    <property type="component" value="Unassembled WGS sequence"/>
</dbReference>
<dbReference type="SMR" id="A0A1I7S4L0"/>
<evidence type="ECO:0000256" key="8">
    <source>
        <dbReference type="ARBA" id="ARBA00023224"/>
    </source>
</evidence>
<feature type="transmembrane region" description="Helical" evidence="10">
    <location>
        <begin position="213"/>
        <end position="236"/>
    </location>
</feature>
<sequence>MSNVDVYDGVSPVWENFLWRHHQQNCTPIQESIPEKVDSLPIQLLFSVLYLTVWLCAITGNLCVIYVVTLKQVSLSAVRSVFICSLAVSDIVMSLTSLPITAVSIFTRDWVFPGICCKLMGLFQGGSVFVSSFTLTAIAVDRYILIKHPASSKVNFNKALYSVILIWIMGYLFALPVGIFSTTESYYPFCGSFCEETWPDTNNRGDSQMRKTYGLAVLIIQFGLPLVISSLCYYSIGRIISRQIKKRHQQQILLQDNQHRLENRKHRSNRMMVAMVGGLVLAWLPMNLINLMRDFDASPDRFSDWYSLVFAGCHVVAMTSAVWNFVIYSWFNLQFKQTLLQACNQHTKQSGYNVVTRAKSVATEGPEF</sequence>
<dbReference type="InterPro" id="IPR000611">
    <property type="entry name" value="NPY_rcpt"/>
</dbReference>
<dbReference type="InterPro" id="IPR000276">
    <property type="entry name" value="GPCR_Rhodpsn"/>
</dbReference>
<feature type="transmembrane region" description="Helical" evidence="10">
    <location>
        <begin position="272"/>
        <end position="293"/>
    </location>
</feature>
<evidence type="ECO:0000259" key="11">
    <source>
        <dbReference type="PROSITE" id="PS50262"/>
    </source>
</evidence>
<keyword evidence="7 9" id="KW-0675">Receptor</keyword>
<dbReference type="PANTHER" id="PTHR24235">
    <property type="entry name" value="NEUROPEPTIDE Y RECEPTOR"/>
    <property type="match status" value="1"/>
</dbReference>
<feature type="transmembrane region" description="Helical" evidence="10">
    <location>
        <begin position="81"/>
        <end position="107"/>
    </location>
</feature>
<keyword evidence="5 9" id="KW-0297">G-protein coupled receptor</keyword>
<accession>A0A1I7S4L0</accession>
<evidence type="ECO:0000256" key="9">
    <source>
        <dbReference type="RuleBase" id="RU000688"/>
    </source>
</evidence>
<keyword evidence="3 9" id="KW-0812">Transmembrane</keyword>
<dbReference type="Proteomes" id="UP000659654">
    <property type="component" value="Unassembled WGS sequence"/>
</dbReference>
<evidence type="ECO:0000256" key="5">
    <source>
        <dbReference type="ARBA" id="ARBA00023040"/>
    </source>
</evidence>
<evidence type="ECO:0000256" key="6">
    <source>
        <dbReference type="ARBA" id="ARBA00023136"/>
    </source>
</evidence>
<dbReference type="WBParaSite" id="BXY_0794300.1">
    <property type="protein sequence ID" value="BXY_0794300.1"/>
    <property type="gene ID" value="BXY_0794300"/>
</dbReference>
<keyword evidence="6 10" id="KW-0472">Membrane</keyword>
<organism evidence="13 15">
    <name type="scientific">Bursaphelenchus xylophilus</name>
    <name type="common">Pinewood nematode worm</name>
    <name type="synonym">Aphelenchoides xylophilus</name>
    <dbReference type="NCBI Taxonomy" id="6326"/>
    <lineage>
        <taxon>Eukaryota</taxon>
        <taxon>Metazoa</taxon>
        <taxon>Ecdysozoa</taxon>
        <taxon>Nematoda</taxon>
        <taxon>Chromadorea</taxon>
        <taxon>Rhabditida</taxon>
        <taxon>Tylenchina</taxon>
        <taxon>Tylenchomorpha</taxon>
        <taxon>Aphelenchoidea</taxon>
        <taxon>Aphelenchoididae</taxon>
        <taxon>Bursaphelenchus</taxon>
    </lineage>
</organism>
<dbReference type="PRINTS" id="PR00237">
    <property type="entry name" value="GPCRRHODOPSN"/>
</dbReference>
<keyword evidence="14" id="KW-1185">Reference proteome</keyword>
<reference evidence="15" key="1">
    <citation type="submission" date="2016-11" db="UniProtKB">
        <authorList>
            <consortium name="WormBaseParasite"/>
        </authorList>
    </citation>
    <scope>IDENTIFICATION</scope>
</reference>
<evidence type="ECO:0000313" key="15">
    <source>
        <dbReference type="WBParaSite" id="BXY_0794300.1"/>
    </source>
</evidence>
<gene>
    <name evidence="12" type="ORF">BXYJ_LOCUS9746</name>
</gene>
<proteinExistence type="inferred from homology"/>
<dbReference type="EMBL" id="CAJFDI010000004">
    <property type="protein sequence ID" value="CAD5227201.1"/>
    <property type="molecule type" value="Genomic_DNA"/>
</dbReference>
<protein>
    <submittedName>
        <fullName evidence="12">(pine wood nematode) hypothetical protein</fullName>
    </submittedName>
    <submittedName>
        <fullName evidence="15">G_PROTEIN_RECEP_F1_2 domain-containing protein</fullName>
    </submittedName>
</protein>
<dbReference type="PROSITE" id="PS50262">
    <property type="entry name" value="G_PROTEIN_RECEP_F1_2"/>
    <property type="match status" value="1"/>
</dbReference>